<evidence type="ECO:0000259" key="2">
    <source>
        <dbReference type="Pfam" id="PF18541"/>
    </source>
</evidence>
<organism evidence="3 4">
    <name type="scientific">Luteolibacter pohnpeiensis</name>
    <dbReference type="NCBI Taxonomy" id="454153"/>
    <lineage>
        <taxon>Bacteria</taxon>
        <taxon>Pseudomonadati</taxon>
        <taxon>Verrucomicrobiota</taxon>
        <taxon>Verrucomicrobiia</taxon>
        <taxon>Verrucomicrobiales</taxon>
        <taxon>Verrucomicrobiaceae</taxon>
        <taxon>Luteolibacter</taxon>
    </lineage>
</organism>
<gene>
    <name evidence="3" type="ORF">JIN85_02245</name>
</gene>
<evidence type="ECO:0000259" key="1">
    <source>
        <dbReference type="Pfam" id="PF13395"/>
    </source>
</evidence>
<dbReference type="InterPro" id="IPR003615">
    <property type="entry name" value="HNH_nuc"/>
</dbReference>
<dbReference type="Pfam" id="PF13395">
    <property type="entry name" value="HNH_4"/>
    <property type="match status" value="1"/>
</dbReference>
<dbReference type="Pfam" id="PF18541">
    <property type="entry name" value="RuvC_III"/>
    <property type="match status" value="1"/>
</dbReference>
<evidence type="ECO:0000313" key="3">
    <source>
        <dbReference type="EMBL" id="MBK1881215.1"/>
    </source>
</evidence>
<dbReference type="EMBL" id="JAENIJ010000002">
    <property type="protein sequence ID" value="MBK1881215.1"/>
    <property type="molecule type" value="Genomic_DNA"/>
</dbReference>
<evidence type="ECO:0008006" key="5">
    <source>
        <dbReference type="Google" id="ProtNLM"/>
    </source>
</evidence>
<accession>A0A934S0X4</accession>
<dbReference type="InterPro" id="IPR028629">
    <property type="entry name" value="Cas9"/>
</dbReference>
<feature type="domain" description="RuvC endonuclease subdomain 3" evidence="2">
    <location>
        <begin position="748"/>
        <end position="833"/>
    </location>
</feature>
<proteinExistence type="predicted"/>
<dbReference type="AlphaFoldDB" id="A0A934S0X4"/>
<dbReference type="RefSeq" id="WP_200267171.1">
    <property type="nucleotide sequence ID" value="NZ_JAENIJ010000002.1"/>
</dbReference>
<feature type="domain" description="HNH nuclease" evidence="1">
    <location>
        <begin position="633"/>
        <end position="683"/>
    </location>
</feature>
<dbReference type="Proteomes" id="UP000603141">
    <property type="component" value="Unassembled WGS sequence"/>
</dbReference>
<dbReference type="Gene3D" id="3.30.420.10">
    <property type="entry name" value="Ribonuclease H-like superfamily/Ribonuclease H"/>
    <property type="match status" value="1"/>
</dbReference>
<name>A0A934S0X4_9BACT</name>
<protein>
    <recommendedName>
        <fullName evidence="5">CRISPR-associated endonuclease Cas9</fullName>
    </recommendedName>
</protein>
<dbReference type="InterPro" id="IPR036397">
    <property type="entry name" value="RNaseH_sf"/>
</dbReference>
<dbReference type="GO" id="GO:0003676">
    <property type="term" value="F:nucleic acid binding"/>
    <property type="evidence" value="ECO:0007669"/>
    <property type="project" value="InterPro"/>
</dbReference>
<dbReference type="GO" id="GO:0004519">
    <property type="term" value="F:endonuclease activity"/>
    <property type="evidence" value="ECO:0007669"/>
    <property type="project" value="InterPro"/>
</dbReference>
<evidence type="ECO:0000313" key="4">
    <source>
        <dbReference type="Proteomes" id="UP000603141"/>
    </source>
</evidence>
<comment type="caution">
    <text evidence="3">The sequence shown here is derived from an EMBL/GenBank/DDBJ whole genome shotgun (WGS) entry which is preliminary data.</text>
</comment>
<dbReference type="NCBIfam" id="TIGR01865">
    <property type="entry name" value="cas_Csn1"/>
    <property type="match status" value="1"/>
</dbReference>
<dbReference type="InterPro" id="IPR041383">
    <property type="entry name" value="RuvC_III"/>
</dbReference>
<sequence length="1099" mass="123555">MSLILSFDIGYASIGWCILSSQQTEPDFLGTGVVTFPTDDCLASARRNLRRTRRHIRSTRQRIERLKKWLQHRGVLSREDLDKPGHPAPFLLAAAALQGHLTLDAWQLWTVLRWYAHNRGYDGNSRWSRDEITSEDTEKEQAALVLMKENGTATMCETVCACLKLKPAKFNQTISSALPYKTLNAAYPRRIVECEVSRILSPLIGKIPGLDAETARLILKNTELSRDERELLAGAGIKLPKRYFGGLLFGQLVPRFDNRIISRCPITWAKVYDETITAGKTDQEARKQADKFAKVPTAKSSEFLEYRFARILANLKVDGEPVDKEIRAELFALARQQGRLSESDIRKIIESHHGEATTNLEAYFKLHPDSEEALVLDPVADEVRKAEGSRAKLSPIWKHLSPSVKEAIISEWRKNKAVSLAWIAEQSGDKAAFAEAFQKDFAALKPKKGQPQFPDIDSYLIKTAVKPKIPTGRAPYARPVLKQVVEEVLEGFDPTKANRATDPEKGENKPANGVLYDLGIPSSRVRQLQAERPIDQLTNNHLVRHRLLILERLLDDILAEFCKDGKIPDQVVVEVARELKEFSGKDRVAIKSAENAKLAQHKAAEKRLRNKGIEPTYSLIRKCRIAMDLDWLCPFTHRKYGESELADLQFEHIIPRSKRLSDSMAGLVLTRPEINELKGNRTARQFILDCAHDDRILSPDNYEKWVKSLKVARKETYPDDYARQNARKRLLMIERYEEKERTFTEGMLTQTSHLIKMASGVIGDRLPSTSIGIVPGPVTAEIRKGWKLDGTLSLASPEVLRTNGEVKLKDEIRGLTHLHHALDAAVIALVWHYFPITRHGENQTGKLWAAMRKRNPNASEAAMLRSTGLYKTRLGGPPDKPQNPSAFRLELIDLDPSLKNALARSLAEARVMQHVPADRTGTKAELTTWGIVSIDGEGNLARVKLQQRTSIVENGKRKTKKKDRLERAGKLLGLQPKYGQGKLAAIKGAMIIAENYGLALDPTPTIIPFHDVTVTLANLRKANGGKPIRVLRNGMLIRISSWKGKNGIWRIQSCQASMKLDLARPHEIKSTWREVAISSLTSRGLEIIPSRYTGFPVTD</sequence>
<keyword evidence="4" id="KW-1185">Reference proteome</keyword>
<reference evidence="3" key="1">
    <citation type="submission" date="2021-01" db="EMBL/GenBank/DDBJ databases">
        <title>Modified the classification status of verrucomicrobia.</title>
        <authorList>
            <person name="Feng X."/>
        </authorList>
    </citation>
    <scope>NUCLEOTIDE SEQUENCE</scope>
    <source>
        <strain evidence="3">KCTC 22041</strain>
    </source>
</reference>